<feature type="transmembrane region" description="Helical" evidence="2">
    <location>
        <begin position="257"/>
        <end position="281"/>
    </location>
</feature>
<dbReference type="GO" id="GO:0016740">
    <property type="term" value="F:transferase activity"/>
    <property type="evidence" value="ECO:0007669"/>
    <property type="project" value="InterPro"/>
</dbReference>
<dbReference type="InterPro" id="IPR056997">
    <property type="entry name" value="CBM_AftD"/>
</dbReference>
<evidence type="ECO:0000256" key="1">
    <source>
        <dbReference type="SAM" id="MobiDB-lite"/>
    </source>
</evidence>
<comment type="caution">
    <text evidence="5">The sequence shown here is derived from an EMBL/GenBank/DDBJ whole genome shotgun (WGS) entry which is preliminary data.</text>
</comment>
<keyword evidence="2" id="KW-0472">Membrane</keyword>
<reference evidence="5" key="1">
    <citation type="submission" date="2020-09" db="EMBL/GenBank/DDBJ databases">
        <title>Hoyosella lacisalsi sp. nov., a halotolerant actinobacterium isolated from soil of Lake Gudzhirganskoe.</title>
        <authorList>
            <person name="Yang Q."/>
            <person name="Guo P.Y."/>
            <person name="Liu S.W."/>
            <person name="Li F.N."/>
            <person name="Sun C.H."/>
        </authorList>
    </citation>
    <scope>NUCLEOTIDE SEQUENCE</scope>
    <source>
        <strain evidence="5">G463</strain>
    </source>
</reference>
<feature type="transmembrane region" description="Helical" evidence="2">
    <location>
        <begin position="379"/>
        <end position="398"/>
    </location>
</feature>
<evidence type="ECO:0000259" key="3">
    <source>
        <dbReference type="Pfam" id="PF11847"/>
    </source>
</evidence>
<accession>A0A927JF31</accession>
<evidence type="ECO:0000256" key="2">
    <source>
        <dbReference type="SAM" id="Phobius"/>
    </source>
</evidence>
<feature type="compositionally biased region" description="Low complexity" evidence="1">
    <location>
        <begin position="1150"/>
        <end position="1163"/>
    </location>
</feature>
<name>A0A927JF31_9ACTN</name>
<keyword evidence="2" id="KW-1133">Transmembrane helix</keyword>
<dbReference type="Pfam" id="PF24607">
    <property type="entry name" value="CBM_AftD"/>
    <property type="match status" value="1"/>
</dbReference>
<gene>
    <name evidence="5" type="ORF">HT102_13390</name>
</gene>
<feature type="transmembrane region" description="Helical" evidence="2">
    <location>
        <begin position="1278"/>
        <end position="1301"/>
    </location>
</feature>
<evidence type="ECO:0000259" key="4">
    <source>
        <dbReference type="Pfam" id="PF24607"/>
    </source>
</evidence>
<protein>
    <submittedName>
        <fullName evidence="5">DUF3367 domain-containing protein</fullName>
    </submittedName>
</protein>
<dbReference type="InterPro" id="IPR021798">
    <property type="entry name" value="AftD_N"/>
</dbReference>
<feature type="transmembrane region" description="Helical" evidence="2">
    <location>
        <begin position="71"/>
        <end position="88"/>
    </location>
</feature>
<feature type="transmembrane region" description="Helical" evidence="2">
    <location>
        <begin position="1321"/>
        <end position="1342"/>
    </location>
</feature>
<dbReference type="InterPro" id="IPR008979">
    <property type="entry name" value="Galactose-bd-like_sf"/>
</dbReference>
<feature type="domain" description="Alpha-(1-&gt;3)-arabinofuranosyltransferase N-terminal GT-C" evidence="3">
    <location>
        <begin position="2"/>
        <end position="677"/>
    </location>
</feature>
<dbReference type="Gene3D" id="2.60.120.260">
    <property type="entry name" value="Galactose-binding domain-like"/>
    <property type="match status" value="1"/>
</dbReference>
<feature type="transmembrane region" description="Helical" evidence="2">
    <location>
        <begin position="195"/>
        <end position="218"/>
    </location>
</feature>
<feature type="transmembrane region" description="Helical" evidence="2">
    <location>
        <begin position="293"/>
        <end position="311"/>
    </location>
</feature>
<feature type="domain" description="Arabinofuranosyltransferase D third carbohydrate binding module" evidence="4">
    <location>
        <begin position="923"/>
        <end position="1069"/>
    </location>
</feature>
<feature type="transmembrane region" description="Helical" evidence="2">
    <location>
        <begin position="151"/>
        <end position="183"/>
    </location>
</feature>
<keyword evidence="6" id="KW-1185">Reference proteome</keyword>
<dbReference type="EMBL" id="JACYWE010000008">
    <property type="protein sequence ID" value="MBD8507477.1"/>
    <property type="molecule type" value="Genomic_DNA"/>
</dbReference>
<dbReference type="SUPFAM" id="SSF49785">
    <property type="entry name" value="Galactose-binding domain-like"/>
    <property type="match status" value="1"/>
</dbReference>
<proteinExistence type="predicted"/>
<feature type="region of interest" description="Disordered" evidence="1">
    <location>
        <begin position="1147"/>
        <end position="1171"/>
    </location>
</feature>
<dbReference type="Pfam" id="PF11847">
    <property type="entry name" value="GT-C_AftD"/>
    <property type="match status" value="1"/>
</dbReference>
<feature type="region of interest" description="Disordered" evidence="1">
    <location>
        <begin position="544"/>
        <end position="571"/>
    </location>
</feature>
<feature type="transmembrane region" description="Helical" evidence="2">
    <location>
        <begin position="340"/>
        <end position="358"/>
    </location>
</feature>
<evidence type="ECO:0000313" key="6">
    <source>
        <dbReference type="Proteomes" id="UP000642993"/>
    </source>
</evidence>
<keyword evidence="2" id="KW-0812">Transmembrane</keyword>
<sequence>MLQAPGLLVADTKLDLVVDPRGFLDRASHLWSSLAPFGQTQNQAYGYFFPQGAFFTATDALGAPAWVAQRVWWAILFTAGFWGIIRVTEALGIGTRPSRIIAAVAYACSPRVLTTIGAISSETTPMMLAPWVLLPVILALDGRSRRPMWQLAAASAFAVACMGAINAVATAFGAAVAVVWWLAHRPDRRWWRFTAWWVPLGIAATAWWVVPLLMLGAVSPPFLDYIESAGTTTRWTSLVEVLRGTDSWTPFISPDRMAGAILVTQPVSVLATGLVAAAGLAGLALRTPARGRLVLVLVVGLVGIGVGYAGAWGSPVSELARAFLDGAGAPMRNVHKLEPLVRLPLAVGLAALLARAPLPGAVTRTAWRRAIAHPERAPIMAVATAVVLAVAVATSLVWTGKLAPRGAHGGIPDYWAQTAQWLASNSEGVETGLPSRALVVPAAPFGSQVWGLTRDEPLQPLATTPWGSRDIVPLIPPGGIRMLDSVQRLLVAGQPSPGLASMLAAQGIRHVVLRNDIDPVTGQSVSPAIARQALLGSPGLVKAETFGGPVGPRPPETDSDDPSLEVPSAGTRPRFPAIEIFEVVADPGFPAGVHTIPVEDVPIVQGGPEALLRLHERAHPGEATPHVLSRDALDAGLPVGPITLTDTPVAREADFGRVDHQRSHALGPDDPRRTRNRIADYATGEPLVRAVAIGPTITVSSSAGDATQIGAVQPGSGPAAAVDGSTSTAWLSNSGEAAVGQWLQLDFDEPIEQAVLRITTSAAAAGPAVRFLEIRTERGSSTVNVPEAGEEVIAALPLGATRWARITARSTEDGSLGGQFGIADVSVSAEGRQVELGRALEVPPAPAGATITAWDLGQQHPGRLPCLDGPVQAICLPSLGQAAEEPGVVSRRITADEEVGARARVFVQARQSGRLEELLAGEDAPRGTGPSSIGDTRGSAFAVADGDPRTVWYAPATASVAAGELPTVTVELPEEELVTAVEVTLPRADVPAMPTVLRVDTGESTTTAQVTEQQQERGSLAIPVPEARTDAVEVTILEWRETRTSEPFGLSSTVPPGIADIAVRGNDGVIGARGAAPRVIEIDCEDGPRLEVGEDTVRFSVTMTEAEARAGVVVEATPCDSAGVRLGPGASMVTVDPGEALQVDGARLEGPGAAPRGSGSASPVQAGEWSPARRVGEVDAASDELLIVPESRNSGWVAHGPDGAELVPVTINGWQQGWIVPAGLAGPVTLTYPLDGGYRLALFGGLALLLPLGGVLLLRREDRGREAPPSRPWRSRRLAMAGGLAAALMIAGAPGAGLYALVAASSWAIARRWGASRASRALAIGAGTAMALSAAVLSTGPWRSPNGYLGDEASTQGLALVAVAAVVIAAWPGGRDR</sequence>
<organism evidence="5 6">
    <name type="scientific">Lolliginicoccus lacisalsi</name>
    <dbReference type="NCBI Taxonomy" id="2742202"/>
    <lineage>
        <taxon>Bacteria</taxon>
        <taxon>Bacillati</taxon>
        <taxon>Actinomycetota</taxon>
        <taxon>Actinomycetes</taxon>
        <taxon>Mycobacteriales</taxon>
        <taxon>Hoyosellaceae</taxon>
        <taxon>Lolliginicoccus</taxon>
    </lineage>
</organism>
<evidence type="ECO:0000313" key="5">
    <source>
        <dbReference type="EMBL" id="MBD8507477.1"/>
    </source>
</evidence>
<feature type="transmembrane region" description="Helical" evidence="2">
    <location>
        <begin position="1237"/>
        <end position="1258"/>
    </location>
</feature>
<feature type="transmembrane region" description="Helical" evidence="2">
    <location>
        <begin position="1354"/>
        <end position="1374"/>
    </location>
</feature>
<dbReference type="Proteomes" id="UP000642993">
    <property type="component" value="Unassembled WGS sequence"/>
</dbReference>